<gene>
    <name evidence="1" type="ORF">NCTC12120_05388</name>
</gene>
<proteinExistence type="predicted"/>
<evidence type="ECO:0000313" key="2">
    <source>
        <dbReference type="Proteomes" id="UP000251197"/>
    </source>
</evidence>
<sequence>MKLNLLRNCIFCLVSLSGTGQAPSKDIVTEVYVNSIYSAIRQEWTVLENVCDTHVHRKLRLIVTDNHNAWAIDSKSLTKLPYSEKQRHLPLEYMHCMKIQGSGGRSTISASLEATLPPEKNAHFQTETKPVPALFNVATHEDFHFFAPTNVWKKTSPDNDSQATPYPAQTSPRFYLSNIIRPLYTSLRGEQNGLDHVRFWFNQRKKLYPDDASHIRKTNIYEGGAWYVEIDAKIIAEGKRFNTSEF</sequence>
<dbReference type="RefSeq" id="WP_138089315.1">
    <property type="nucleotide sequence ID" value="NZ_CP023526.1"/>
</dbReference>
<dbReference type="EMBL" id="UAVU01000009">
    <property type="protein sequence ID" value="SQC92196.1"/>
    <property type="molecule type" value="Genomic_DNA"/>
</dbReference>
<dbReference type="AlphaFoldDB" id="A0A2X3IYD6"/>
<evidence type="ECO:0000313" key="1">
    <source>
        <dbReference type="EMBL" id="SQC92196.1"/>
    </source>
</evidence>
<name>A0A2X3IYD6_9ENTR</name>
<reference evidence="1 2" key="1">
    <citation type="submission" date="2018-06" db="EMBL/GenBank/DDBJ databases">
        <authorList>
            <consortium name="Pathogen Informatics"/>
            <person name="Doyle S."/>
        </authorList>
    </citation>
    <scope>NUCLEOTIDE SEQUENCE [LARGE SCALE GENOMIC DNA]</scope>
    <source>
        <strain evidence="1 2">NCTC12120</strain>
    </source>
</reference>
<protein>
    <submittedName>
        <fullName evidence="1">Uncharacterized protein</fullName>
    </submittedName>
</protein>
<dbReference type="Proteomes" id="UP000251197">
    <property type="component" value="Unassembled WGS sequence"/>
</dbReference>
<organism evidence="1 2">
    <name type="scientific">Cedecea neteri</name>
    <dbReference type="NCBI Taxonomy" id="158822"/>
    <lineage>
        <taxon>Bacteria</taxon>
        <taxon>Pseudomonadati</taxon>
        <taxon>Pseudomonadota</taxon>
        <taxon>Gammaproteobacteria</taxon>
        <taxon>Enterobacterales</taxon>
        <taxon>Enterobacteriaceae</taxon>
        <taxon>Cedecea</taxon>
    </lineage>
</organism>
<accession>A0A2X3IYD6</accession>